<name>A0A427B226_ENSVE</name>
<feature type="domain" description="Alfin N-terminal" evidence="1">
    <location>
        <begin position="12"/>
        <end position="38"/>
    </location>
</feature>
<evidence type="ECO:0000259" key="1">
    <source>
        <dbReference type="Pfam" id="PF12165"/>
    </source>
</evidence>
<gene>
    <name evidence="2" type="ORF">B296_00019813</name>
</gene>
<dbReference type="EMBL" id="AMZH03000678">
    <property type="protein sequence ID" value="RRT82520.1"/>
    <property type="molecule type" value="Genomic_DNA"/>
</dbReference>
<proteinExistence type="predicted"/>
<sequence>MEVGSISSAPRSVEEIYKDYSGRRAGIIRALTSDLILFLTGYVGGREGELVLVRSPQRLVGGEPPGGGGAAGAAGAGPRDQFREGWNGTKGLALAHRRAQRFLALVCCFLSWGAPQPQREVRV</sequence>
<dbReference type="InterPro" id="IPR021998">
    <property type="entry name" value="Alfin_N"/>
</dbReference>
<dbReference type="Proteomes" id="UP000287651">
    <property type="component" value="Unassembled WGS sequence"/>
</dbReference>
<dbReference type="GO" id="GO:0042393">
    <property type="term" value="F:histone binding"/>
    <property type="evidence" value="ECO:0007669"/>
    <property type="project" value="InterPro"/>
</dbReference>
<dbReference type="Pfam" id="PF12165">
    <property type="entry name" value="Alfin"/>
    <property type="match status" value="1"/>
</dbReference>
<protein>
    <recommendedName>
        <fullName evidence="1">Alfin N-terminal domain-containing protein</fullName>
    </recommendedName>
</protein>
<organism evidence="2 3">
    <name type="scientific">Ensete ventricosum</name>
    <name type="common">Abyssinian banana</name>
    <name type="synonym">Musa ensete</name>
    <dbReference type="NCBI Taxonomy" id="4639"/>
    <lineage>
        <taxon>Eukaryota</taxon>
        <taxon>Viridiplantae</taxon>
        <taxon>Streptophyta</taxon>
        <taxon>Embryophyta</taxon>
        <taxon>Tracheophyta</taxon>
        <taxon>Spermatophyta</taxon>
        <taxon>Magnoliopsida</taxon>
        <taxon>Liliopsida</taxon>
        <taxon>Zingiberales</taxon>
        <taxon>Musaceae</taxon>
        <taxon>Ensete</taxon>
    </lineage>
</organism>
<comment type="caution">
    <text evidence="2">The sequence shown here is derived from an EMBL/GenBank/DDBJ whole genome shotgun (WGS) entry which is preliminary data.</text>
</comment>
<accession>A0A427B226</accession>
<dbReference type="AlphaFoldDB" id="A0A427B226"/>
<reference evidence="2 3" key="1">
    <citation type="journal article" date="2014" name="Agronomy (Basel)">
        <title>A Draft Genome Sequence for Ensete ventricosum, the Drought-Tolerant Tree Against Hunger.</title>
        <authorList>
            <person name="Harrison J."/>
            <person name="Moore K.A."/>
            <person name="Paszkiewicz K."/>
            <person name="Jones T."/>
            <person name="Grant M."/>
            <person name="Ambacheew D."/>
            <person name="Muzemil S."/>
            <person name="Studholme D.J."/>
        </authorList>
    </citation>
    <scope>NUCLEOTIDE SEQUENCE [LARGE SCALE GENOMIC DNA]</scope>
</reference>
<evidence type="ECO:0000313" key="3">
    <source>
        <dbReference type="Proteomes" id="UP000287651"/>
    </source>
</evidence>
<evidence type="ECO:0000313" key="2">
    <source>
        <dbReference type="EMBL" id="RRT82520.1"/>
    </source>
</evidence>
<dbReference type="GO" id="GO:0006355">
    <property type="term" value="P:regulation of DNA-templated transcription"/>
    <property type="evidence" value="ECO:0007669"/>
    <property type="project" value="InterPro"/>
</dbReference>